<sequence length="287" mass="31771">MTHVISILNMKGGVGKTTTTVMLGEFLAGEHGKKLLLVDMDPQISLSITMLGEQQWSLVNDAQRTLVPMFRDALDAGRQERRFDVYSAVQRNASNVKSIADVDLLPSSYDVIPLQRHLAVMSVAKRGAVKAWDILGPGIAPILDDYDYVLIDCPPSLEVMTMNALRISEGYVIPTIPDVLSTYGIPLIQEQVKAFADEVGMRPPAELGVIVTKHLKNSPVHRGQLARLRNNHTIPELLAPWVPETSKVSAAAECQPYSTLKTKYGHTNFQGLWQLTEAFRQRVEEGE</sequence>
<dbReference type="InterPro" id="IPR027417">
    <property type="entry name" value="P-loop_NTPase"/>
</dbReference>
<gene>
    <name evidence="2" type="ORF">SDC9_62538</name>
</gene>
<dbReference type="PANTHER" id="PTHR13696:SF52">
    <property type="entry name" value="PARA FAMILY PROTEIN CT_582"/>
    <property type="match status" value="1"/>
</dbReference>
<evidence type="ECO:0000313" key="2">
    <source>
        <dbReference type="EMBL" id="MPM16162.1"/>
    </source>
</evidence>
<comment type="caution">
    <text evidence="2">The sequence shown here is derived from an EMBL/GenBank/DDBJ whole genome shotgun (WGS) entry which is preliminary data.</text>
</comment>
<protein>
    <recommendedName>
        <fullName evidence="1">AAA domain-containing protein</fullName>
    </recommendedName>
</protein>
<dbReference type="EMBL" id="VSSQ01002562">
    <property type="protein sequence ID" value="MPM16162.1"/>
    <property type="molecule type" value="Genomic_DNA"/>
</dbReference>
<dbReference type="Gene3D" id="3.40.50.300">
    <property type="entry name" value="P-loop containing nucleotide triphosphate hydrolases"/>
    <property type="match status" value="1"/>
</dbReference>
<dbReference type="InterPro" id="IPR025669">
    <property type="entry name" value="AAA_dom"/>
</dbReference>
<dbReference type="AlphaFoldDB" id="A0A644XIY1"/>
<dbReference type="Pfam" id="PF13614">
    <property type="entry name" value="AAA_31"/>
    <property type="match status" value="1"/>
</dbReference>
<feature type="domain" description="AAA" evidence="1">
    <location>
        <begin position="3"/>
        <end position="198"/>
    </location>
</feature>
<dbReference type="CDD" id="cd02042">
    <property type="entry name" value="ParAB_family"/>
    <property type="match status" value="1"/>
</dbReference>
<dbReference type="InterPro" id="IPR050678">
    <property type="entry name" value="DNA_Partitioning_ATPase"/>
</dbReference>
<proteinExistence type="predicted"/>
<organism evidence="2">
    <name type="scientific">bioreactor metagenome</name>
    <dbReference type="NCBI Taxonomy" id="1076179"/>
    <lineage>
        <taxon>unclassified sequences</taxon>
        <taxon>metagenomes</taxon>
        <taxon>ecological metagenomes</taxon>
    </lineage>
</organism>
<reference evidence="2" key="1">
    <citation type="submission" date="2019-08" db="EMBL/GenBank/DDBJ databases">
        <authorList>
            <person name="Kucharzyk K."/>
            <person name="Murdoch R.W."/>
            <person name="Higgins S."/>
            <person name="Loffler F."/>
        </authorList>
    </citation>
    <scope>NUCLEOTIDE SEQUENCE</scope>
</reference>
<name>A0A644XIY1_9ZZZZ</name>
<dbReference type="PANTHER" id="PTHR13696">
    <property type="entry name" value="P-LOOP CONTAINING NUCLEOSIDE TRIPHOSPHATE HYDROLASE"/>
    <property type="match status" value="1"/>
</dbReference>
<evidence type="ECO:0000259" key="1">
    <source>
        <dbReference type="Pfam" id="PF13614"/>
    </source>
</evidence>
<accession>A0A644XIY1</accession>
<dbReference type="SUPFAM" id="SSF52540">
    <property type="entry name" value="P-loop containing nucleoside triphosphate hydrolases"/>
    <property type="match status" value="1"/>
</dbReference>